<feature type="region of interest" description="Disordered" evidence="1">
    <location>
        <begin position="175"/>
        <end position="214"/>
    </location>
</feature>
<name>A0A2G8SMX5_9APHY</name>
<reference evidence="4 5" key="1">
    <citation type="journal article" date="2015" name="Sci. Rep.">
        <title>Chromosome-level genome map provides insights into diverse defense mechanisms in the medicinal fungus Ganoderma sinense.</title>
        <authorList>
            <person name="Zhu Y."/>
            <person name="Xu J."/>
            <person name="Sun C."/>
            <person name="Zhou S."/>
            <person name="Xu H."/>
            <person name="Nelson D.R."/>
            <person name="Qian J."/>
            <person name="Song J."/>
            <person name="Luo H."/>
            <person name="Xiang L."/>
            <person name="Li Y."/>
            <person name="Xu Z."/>
            <person name="Ji A."/>
            <person name="Wang L."/>
            <person name="Lu S."/>
            <person name="Hayward A."/>
            <person name="Sun W."/>
            <person name="Li X."/>
            <person name="Schwartz D.C."/>
            <person name="Wang Y."/>
            <person name="Chen S."/>
        </authorList>
    </citation>
    <scope>NUCLEOTIDE SEQUENCE [LARGE SCALE GENOMIC DNA]</scope>
    <source>
        <strain evidence="4 5">ZZ0214-1</strain>
    </source>
</reference>
<sequence length="341" mass="35387">MSAAFLIPFTAATFLLSCVPGAAAQGTNATCNPGFEWMTNSKNQNPCLVSSFLFTPCSSPSDSFVFPLTPGFHYNTPLNSTTSATPCRCNTVLFSTIAACATCQGGADDIVPWFMYSQNCSSVFIQQYPENIPSGTAVPAWAYLDILVNGTFDPTAAEAVAAENLPESTALPAASQTLGTNTNNPTFQTTVRGGTASGEPTSVGDNSGSGSKKSNAGAIAGGVVGALVGLALIAAAVFYVLRLRSRRGAAAGSTTQNYGAVYGANMQSWEKSPVVPMSTHKFYDPNDPRTFPGQDPYARGPGQASLTHLAASIGADSSNLNDPYRSVTLANPNAYRGVPEV</sequence>
<feature type="compositionally biased region" description="Polar residues" evidence="1">
    <location>
        <begin position="175"/>
        <end position="192"/>
    </location>
</feature>
<keyword evidence="2" id="KW-0812">Transmembrane</keyword>
<dbReference type="STRING" id="1077348.A0A2G8SMX5"/>
<feature type="signal peptide" evidence="3">
    <location>
        <begin position="1"/>
        <end position="24"/>
    </location>
</feature>
<keyword evidence="2" id="KW-1133">Transmembrane helix</keyword>
<evidence type="ECO:0000313" key="4">
    <source>
        <dbReference type="EMBL" id="PIL35111.1"/>
    </source>
</evidence>
<dbReference type="Proteomes" id="UP000230002">
    <property type="component" value="Unassembled WGS sequence"/>
</dbReference>
<evidence type="ECO:0000256" key="2">
    <source>
        <dbReference type="SAM" id="Phobius"/>
    </source>
</evidence>
<evidence type="ECO:0008006" key="6">
    <source>
        <dbReference type="Google" id="ProtNLM"/>
    </source>
</evidence>
<feature type="compositionally biased region" description="Low complexity" evidence="1">
    <location>
        <begin position="202"/>
        <end position="214"/>
    </location>
</feature>
<dbReference type="AlphaFoldDB" id="A0A2G8SMX5"/>
<evidence type="ECO:0000256" key="1">
    <source>
        <dbReference type="SAM" id="MobiDB-lite"/>
    </source>
</evidence>
<dbReference type="OrthoDB" id="2754894at2759"/>
<comment type="caution">
    <text evidence="4">The sequence shown here is derived from an EMBL/GenBank/DDBJ whole genome shotgun (WGS) entry which is preliminary data.</text>
</comment>
<protein>
    <recommendedName>
        <fullName evidence="6">Transporter</fullName>
    </recommendedName>
</protein>
<keyword evidence="3" id="KW-0732">Signal</keyword>
<gene>
    <name evidence="4" type="ORF">GSI_02899</name>
</gene>
<keyword evidence="2" id="KW-0472">Membrane</keyword>
<evidence type="ECO:0000256" key="3">
    <source>
        <dbReference type="SAM" id="SignalP"/>
    </source>
</evidence>
<evidence type="ECO:0000313" key="5">
    <source>
        <dbReference type="Proteomes" id="UP000230002"/>
    </source>
</evidence>
<keyword evidence="5" id="KW-1185">Reference proteome</keyword>
<proteinExistence type="predicted"/>
<dbReference type="EMBL" id="AYKW01000004">
    <property type="protein sequence ID" value="PIL35111.1"/>
    <property type="molecule type" value="Genomic_DNA"/>
</dbReference>
<organism evidence="4 5">
    <name type="scientific">Ganoderma sinense ZZ0214-1</name>
    <dbReference type="NCBI Taxonomy" id="1077348"/>
    <lineage>
        <taxon>Eukaryota</taxon>
        <taxon>Fungi</taxon>
        <taxon>Dikarya</taxon>
        <taxon>Basidiomycota</taxon>
        <taxon>Agaricomycotina</taxon>
        <taxon>Agaricomycetes</taxon>
        <taxon>Polyporales</taxon>
        <taxon>Polyporaceae</taxon>
        <taxon>Ganoderma</taxon>
    </lineage>
</organism>
<accession>A0A2G8SMX5</accession>
<dbReference type="CDD" id="cd12087">
    <property type="entry name" value="TM_EGFR-like"/>
    <property type="match status" value="1"/>
</dbReference>
<feature type="chain" id="PRO_5013836176" description="Transporter" evidence="3">
    <location>
        <begin position="25"/>
        <end position="341"/>
    </location>
</feature>
<feature type="transmembrane region" description="Helical" evidence="2">
    <location>
        <begin position="216"/>
        <end position="241"/>
    </location>
</feature>